<dbReference type="InterPro" id="IPR050220">
    <property type="entry name" value="Type_II_DNA_Topoisomerases"/>
</dbReference>
<reference evidence="9 10" key="1">
    <citation type="submission" date="2019-08" db="EMBL/GenBank/DDBJ databases">
        <title>Genome of Luteibaculum oceani JCM 18817.</title>
        <authorList>
            <person name="Bowman J.P."/>
        </authorList>
    </citation>
    <scope>NUCLEOTIDE SEQUENCE [LARGE SCALE GENOMIC DNA]</scope>
    <source>
        <strain evidence="9 10">JCM 18817</strain>
    </source>
</reference>
<dbReference type="EMBL" id="VORB01000011">
    <property type="protein sequence ID" value="TXC76060.1"/>
    <property type="molecule type" value="Genomic_DNA"/>
</dbReference>
<evidence type="ECO:0000256" key="2">
    <source>
        <dbReference type="ARBA" id="ARBA00008263"/>
    </source>
</evidence>
<keyword evidence="3 6" id="KW-0799">Topoisomerase</keyword>
<evidence type="ECO:0000259" key="8">
    <source>
        <dbReference type="PROSITE" id="PS52040"/>
    </source>
</evidence>
<dbReference type="PROSITE" id="PS52040">
    <property type="entry name" value="TOPO_IIA"/>
    <property type="match status" value="1"/>
</dbReference>
<evidence type="ECO:0000256" key="3">
    <source>
        <dbReference type="ARBA" id="ARBA00023029"/>
    </source>
</evidence>
<dbReference type="GO" id="GO:0006265">
    <property type="term" value="P:DNA topological change"/>
    <property type="evidence" value="ECO:0007669"/>
    <property type="project" value="UniProtKB-UniRule"/>
</dbReference>
<dbReference type="Gene3D" id="1.10.268.10">
    <property type="entry name" value="Topoisomerase, domain 3"/>
    <property type="match status" value="1"/>
</dbReference>
<dbReference type="Pfam" id="PF00521">
    <property type="entry name" value="DNA_topoisoIV"/>
    <property type="match status" value="1"/>
</dbReference>
<feature type="region of interest" description="Disordered" evidence="7">
    <location>
        <begin position="1"/>
        <end position="20"/>
    </location>
</feature>
<dbReference type="InterPro" id="IPR013758">
    <property type="entry name" value="Topo_IIA_A/C_ab"/>
</dbReference>
<dbReference type="RefSeq" id="WP_147015298.1">
    <property type="nucleotide sequence ID" value="NZ_VORB01000011.1"/>
</dbReference>
<dbReference type="NCBIfam" id="NF009397">
    <property type="entry name" value="PRK12758.1"/>
    <property type="match status" value="1"/>
</dbReference>
<dbReference type="SMART" id="SM00434">
    <property type="entry name" value="TOP4c"/>
    <property type="match status" value="1"/>
</dbReference>
<dbReference type="InterPro" id="IPR013760">
    <property type="entry name" value="Topo_IIA-like_dom_sf"/>
</dbReference>
<proteinExistence type="inferred from homology"/>
<dbReference type="InterPro" id="IPR002205">
    <property type="entry name" value="Topo_IIA_dom_A"/>
</dbReference>
<dbReference type="GO" id="GO:0003918">
    <property type="term" value="F:DNA topoisomerase type II (double strand cut, ATP-hydrolyzing) activity"/>
    <property type="evidence" value="ECO:0007669"/>
    <property type="project" value="UniProtKB-EC"/>
</dbReference>
<dbReference type="NCBIfam" id="NF007209">
    <property type="entry name" value="PRK09631.1"/>
    <property type="match status" value="1"/>
</dbReference>
<evidence type="ECO:0000313" key="9">
    <source>
        <dbReference type="EMBL" id="TXC76060.1"/>
    </source>
</evidence>
<dbReference type="AlphaFoldDB" id="A0A5C6UTZ1"/>
<dbReference type="GO" id="GO:0003677">
    <property type="term" value="F:DNA binding"/>
    <property type="evidence" value="ECO:0007669"/>
    <property type="project" value="UniProtKB-UniRule"/>
</dbReference>
<keyword evidence="5 6" id="KW-0413">Isomerase</keyword>
<dbReference type="InterPro" id="IPR013757">
    <property type="entry name" value="Topo_IIA_A_a_sf"/>
</dbReference>
<evidence type="ECO:0000256" key="4">
    <source>
        <dbReference type="ARBA" id="ARBA00023125"/>
    </source>
</evidence>
<evidence type="ECO:0000313" key="10">
    <source>
        <dbReference type="Proteomes" id="UP000321168"/>
    </source>
</evidence>
<feature type="domain" description="Topo IIA-type catalytic" evidence="8">
    <location>
        <begin position="50"/>
        <end position="501"/>
    </location>
</feature>
<comment type="similarity">
    <text evidence="2">Belongs to the type II topoisomerase GyrA/ParC subunit family.</text>
</comment>
<accession>A0A5C6UTZ1</accession>
<dbReference type="OrthoDB" id="9806486at2"/>
<evidence type="ECO:0000256" key="1">
    <source>
        <dbReference type="ARBA" id="ARBA00000185"/>
    </source>
</evidence>
<dbReference type="GO" id="GO:0005737">
    <property type="term" value="C:cytoplasm"/>
    <property type="evidence" value="ECO:0007669"/>
    <property type="project" value="TreeGrafter"/>
</dbReference>
<feature type="region of interest" description="Disordered" evidence="7">
    <location>
        <begin position="838"/>
        <end position="861"/>
    </location>
</feature>
<evidence type="ECO:0000256" key="6">
    <source>
        <dbReference type="PROSITE-ProRule" id="PRU01384"/>
    </source>
</evidence>
<evidence type="ECO:0000256" key="5">
    <source>
        <dbReference type="ARBA" id="ARBA00023235"/>
    </source>
</evidence>
<dbReference type="Gene3D" id="3.30.1360.40">
    <property type="match status" value="1"/>
</dbReference>
<evidence type="ECO:0000256" key="7">
    <source>
        <dbReference type="SAM" id="MobiDB-lite"/>
    </source>
</evidence>
<dbReference type="GO" id="GO:0009330">
    <property type="term" value="C:DNA topoisomerase type II (double strand cut, ATP-hydrolyzing) complex"/>
    <property type="evidence" value="ECO:0007669"/>
    <property type="project" value="TreeGrafter"/>
</dbReference>
<dbReference type="Gene3D" id="3.90.199.10">
    <property type="entry name" value="Topoisomerase II, domain 5"/>
    <property type="match status" value="1"/>
</dbReference>
<dbReference type="Proteomes" id="UP000321168">
    <property type="component" value="Unassembled WGS sequence"/>
</dbReference>
<keyword evidence="4 6" id="KW-0238">DNA-binding</keyword>
<comment type="caution">
    <text evidence="9">The sequence shown here is derived from an EMBL/GenBank/DDBJ whole genome shotgun (WGS) entry which is preliminary data.</text>
</comment>
<organism evidence="9 10">
    <name type="scientific">Luteibaculum oceani</name>
    <dbReference type="NCBI Taxonomy" id="1294296"/>
    <lineage>
        <taxon>Bacteria</taxon>
        <taxon>Pseudomonadati</taxon>
        <taxon>Bacteroidota</taxon>
        <taxon>Flavobacteriia</taxon>
        <taxon>Flavobacteriales</taxon>
        <taxon>Luteibaculaceae</taxon>
        <taxon>Luteibaculum</taxon>
    </lineage>
</organism>
<sequence length="861" mass="97761">MSEEINQNEDHESNNVPKEGGALGQVIPVSGLYKDWFLDYASYVILERAVPALQDGLKPVQRRILHSMDDLDDGRYNKVANIIGHTMKYHPHGDASIGDALVQLGQKELLIDCQGNWGNILTGDSAAAPRYIEARLSPFAKEVVFNPKTTDWQLSYDGRNREPINLPVKFPLLLAQGAEGIAVGMACKILPHNFNELIDASVSYLKGKSFTLVPDFPTGGMADVSNYNDGLRGGRVRVRAKIKKEDKRTLSIVEIPFGTNTSSLIESIIKANDKGKIKIKKIEDNTAEHVEILVHLHNDVSPDQMIDALYAFTDCEMSLAPNAAVIENNEKPNFMSVSEMLKRATDGTVALLKLELEIRLNELQEQWHFSSLEKIFIENRIYRDIEECETWEAVLSAIDKGLKPHTKHLLREVTEEDIVRLTEIKIKRISKFDSFKADEAINKLEDAIAEVKNHLAHLIDYAIDYYQNIKKKYGKGRERKTELRQFDTIEATRVVVSNRKLYVDREEGFVGYGLKKAEFVDDCSDIDDVIVFRRNGSMLVSKVQDKAFFGKDIIHVGIWKKGDDRTIYNMVYQDGKAGPSMMKRFAVTSITRDKEYDLTAGSPGSKVLYFTANPNGEAEILNVLLRPRPHLKKLRLEINFADLAIKGRGAKGNILTKHLISKISQKESLGSTLDAREIWYDDTVKRLNDDERGRSLGKFRGNDKILVVYQKGYYKLYEPTLTTHFDEGIFIIEKFDPSKVATVVYYDGKRENYYLKRFELEENDKENYVISEEEGSEMTLFTFDKEPKLTMKFDKRSGAKVDEEEVLAHEFIAVKGMKALGNKLTGYKIKELISEETYVAPEPEDEGDTEVKEGEDQPSLF</sequence>
<keyword evidence="10" id="KW-1185">Reference proteome</keyword>
<feature type="active site" description="O-(5'-phospho-DNA)-tyrosine intermediate" evidence="6">
    <location>
        <position position="131"/>
    </location>
</feature>
<protein>
    <submittedName>
        <fullName evidence="9">DNA gyrase/topoisomerase IV subunit A</fullName>
    </submittedName>
</protein>
<dbReference type="GO" id="GO:0005524">
    <property type="term" value="F:ATP binding"/>
    <property type="evidence" value="ECO:0007669"/>
    <property type="project" value="InterPro"/>
</dbReference>
<dbReference type="PANTHER" id="PTHR43493">
    <property type="entry name" value="DNA GYRASE/TOPOISOMERASE SUBUNIT A"/>
    <property type="match status" value="1"/>
</dbReference>
<name>A0A5C6UTZ1_9FLAO</name>
<comment type="catalytic activity">
    <reaction evidence="1 6">
        <text>ATP-dependent breakage, passage and rejoining of double-stranded DNA.</text>
        <dbReference type="EC" id="5.6.2.2"/>
    </reaction>
</comment>
<dbReference type="SUPFAM" id="SSF56719">
    <property type="entry name" value="Type II DNA topoisomerase"/>
    <property type="match status" value="1"/>
</dbReference>
<gene>
    <name evidence="9" type="ORF">FRX97_11135</name>
</gene>
<dbReference type="PANTHER" id="PTHR43493:SF5">
    <property type="entry name" value="DNA GYRASE SUBUNIT A, CHLOROPLASTIC_MITOCHONDRIAL"/>
    <property type="match status" value="1"/>
</dbReference>